<keyword evidence="8" id="KW-1185">Reference proteome</keyword>
<keyword evidence="5 6" id="KW-0333">Golgi apparatus</keyword>
<organism evidence="7 8">
    <name type="scientific">Pythium insidiosum</name>
    <name type="common">Pythiosis disease agent</name>
    <dbReference type="NCBI Taxonomy" id="114742"/>
    <lineage>
        <taxon>Eukaryota</taxon>
        <taxon>Sar</taxon>
        <taxon>Stramenopiles</taxon>
        <taxon>Oomycota</taxon>
        <taxon>Peronosporomycetes</taxon>
        <taxon>Pythiales</taxon>
        <taxon>Pythiaceae</taxon>
        <taxon>Pythium</taxon>
    </lineage>
</organism>
<dbReference type="PANTHER" id="PTHR12403">
    <property type="entry name" value="TRAFFICKING PROTEIN PARTICLE COMPLEX SUBUNIT 2"/>
    <property type="match status" value="1"/>
</dbReference>
<proteinExistence type="inferred from homology"/>
<evidence type="ECO:0000313" key="8">
    <source>
        <dbReference type="Proteomes" id="UP001209570"/>
    </source>
</evidence>
<evidence type="ECO:0000256" key="6">
    <source>
        <dbReference type="RuleBase" id="RU366065"/>
    </source>
</evidence>
<keyword evidence="4 6" id="KW-0931">ER-Golgi transport</keyword>
<dbReference type="AlphaFoldDB" id="A0AAD5LIT9"/>
<evidence type="ECO:0000256" key="2">
    <source>
        <dbReference type="ARBA" id="ARBA00022448"/>
    </source>
</evidence>
<dbReference type="GO" id="GO:0005783">
    <property type="term" value="C:endoplasmic reticulum"/>
    <property type="evidence" value="ECO:0007669"/>
    <property type="project" value="UniProtKB-SubCell"/>
</dbReference>
<comment type="similarity">
    <text evidence="6">Belongs to the TRAPP small subunits family.</text>
</comment>
<comment type="subunit">
    <text evidence="6">Part of the multisubunit transport protein particle (TRAPP) complex.</text>
</comment>
<dbReference type="GO" id="GO:0005794">
    <property type="term" value="C:Golgi apparatus"/>
    <property type="evidence" value="ECO:0007669"/>
    <property type="project" value="UniProtKB-SubCell"/>
</dbReference>
<protein>
    <recommendedName>
        <fullName evidence="6">Trafficking protein particle complex subunit</fullName>
    </recommendedName>
</protein>
<dbReference type="GO" id="GO:0030008">
    <property type="term" value="C:TRAPP complex"/>
    <property type="evidence" value="ECO:0007669"/>
    <property type="project" value="UniProtKB-UniRule"/>
</dbReference>
<evidence type="ECO:0000256" key="1">
    <source>
        <dbReference type="ARBA" id="ARBA00004555"/>
    </source>
</evidence>
<dbReference type="InterPro" id="IPR007233">
    <property type="entry name" value="TRAPPC"/>
</dbReference>
<dbReference type="EMBL" id="JAKCXM010000096">
    <property type="protein sequence ID" value="KAJ0402722.1"/>
    <property type="molecule type" value="Genomic_DNA"/>
</dbReference>
<evidence type="ECO:0000256" key="5">
    <source>
        <dbReference type="ARBA" id="ARBA00023034"/>
    </source>
</evidence>
<dbReference type="SMART" id="SM01399">
    <property type="entry name" value="Sybindin"/>
    <property type="match status" value="1"/>
</dbReference>
<reference evidence="7" key="1">
    <citation type="submission" date="2021-12" db="EMBL/GenBank/DDBJ databases">
        <title>Prjna785345.</title>
        <authorList>
            <person name="Rujirawat T."/>
            <person name="Krajaejun T."/>
        </authorList>
    </citation>
    <scope>NUCLEOTIDE SEQUENCE</scope>
    <source>
        <strain evidence="7">Pi057C3</strain>
    </source>
</reference>
<keyword evidence="3 6" id="KW-0256">Endoplasmic reticulum</keyword>
<dbReference type="InterPro" id="IPR011012">
    <property type="entry name" value="Longin-like_dom_sf"/>
</dbReference>
<dbReference type="Pfam" id="PF04628">
    <property type="entry name" value="Sedlin_N"/>
    <property type="match status" value="1"/>
</dbReference>
<dbReference type="Gene3D" id="3.30.450.70">
    <property type="match status" value="1"/>
</dbReference>
<evidence type="ECO:0000313" key="7">
    <source>
        <dbReference type="EMBL" id="KAJ0402722.1"/>
    </source>
</evidence>
<accession>A0AAD5LIT9</accession>
<sequence>MSMFVLVGSKEPLYKMEMRTRREESAHVDEFLLHSALDIVDEMMWTSQAMALKVVDKFNDQFVSAFVTATNVKFLLLHETRNDDTIKAFFHEIHELYLKLLMNPFYEYDTPITSEIFDARVKTLARRYL</sequence>
<dbReference type="GO" id="GO:0006888">
    <property type="term" value="P:endoplasmic reticulum to Golgi vesicle-mediated transport"/>
    <property type="evidence" value="ECO:0007669"/>
    <property type="project" value="UniProtKB-UniRule"/>
</dbReference>
<evidence type="ECO:0000256" key="3">
    <source>
        <dbReference type="ARBA" id="ARBA00022824"/>
    </source>
</evidence>
<evidence type="ECO:0000256" key="4">
    <source>
        <dbReference type="ARBA" id="ARBA00022892"/>
    </source>
</evidence>
<dbReference type="SUPFAM" id="SSF64356">
    <property type="entry name" value="SNARE-like"/>
    <property type="match status" value="1"/>
</dbReference>
<comment type="subcellular location">
    <subcellularLocation>
        <location evidence="6">Endoplasmic reticulum</location>
    </subcellularLocation>
    <subcellularLocation>
        <location evidence="6">Golgi apparatus</location>
        <location evidence="6">cis-Golgi network</location>
    </subcellularLocation>
    <subcellularLocation>
        <location evidence="1">Golgi apparatus</location>
    </subcellularLocation>
</comment>
<comment type="caution">
    <text evidence="7">The sequence shown here is derived from an EMBL/GenBank/DDBJ whole genome shotgun (WGS) entry which is preliminary data.</text>
</comment>
<dbReference type="Proteomes" id="UP001209570">
    <property type="component" value="Unassembled WGS sequence"/>
</dbReference>
<keyword evidence="2 6" id="KW-0813">Transport</keyword>
<dbReference type="InterPro" id="IPR006722">
    <property type="entry name" value="Sedlin"/>
</dbReference>
<gene>
    <name evidence="7" type="ORF">P43SY_007864</name>
</gene>
<dbReference type="CDD" id="cd14825">
    <property type="entry name" value="TRAPPC2_sedlin"/>
    <property type="match status" value="1"/>
</dbReference>
<name>A0AAD5LIT9_PYTIN</name>